<dbReference type="Pfam" id="PF00004">
    <property type="entry name" value="AAA"/>
    <property type="match status" value="1"/>
</dbReference>
<dbReference type="PANTHER" id="PTHR46411:SF2">
    <property type="entry name" value="AAA+ ATPASE DOMAIN-CONTAINING PROTEIN"/>
    <property type="match status" value="1"/>
</dbReference>
<dbReference type="InterPro" id="IPR003959">
    <property type="entry name" value="ATPase_AAA_core"/>
</dbReference>
<dbReference type="AlphaFoldDB" id="A0A5N5D5X9"/>
<feature type="domain" description="AAA+ ATPase lid" evidence="4">
    <location>
        <begin position="852"/>
        <end position="920"/>
    </location>
</feature>
<evidence type="ECO:0000259" key="2">
    <source>
        <dbReference type="Pfam" id="PF00004"/>
    </source>
</evidence>
<evidence type="ECO:0000313" key="6">
    <source>
        <dbReference type="Proteomes" id="UP000325902"/>
    </source>
</evidence>
<evidence type="ECO:0000259" key="3">
    <source>
        <dbReference type="Pfam" id="PF22942"/>
    </source>
</evidence>
<name>A0A5N5D5X9_9PEZI</name>
<feature type="compositionally biased region" description="Acidic residues" evidence="1">
    <location>
        <begin position="1"/>
        <end position="10"/>
    </location>
</feature>
<feature type="compositionally biased region" description="Low complexity" evidence="1">
    <location>
        <begin position="1100"/>
        <end position="1110"/>
    </location>
</feature>
<feature type="compositionally biased region" description="Basic and acidic residues" evidence="1">
    <location>
        <begin position="446"/>
        <end position="470"/>
    </location>
</feature>
<dbReference type="GO" id="GO:0016887">
    <property type="term" value="F:ATP hydrolysis activity"/>
    <property type="evidence" value="ECO:0007669"/>
    <property type="project" value="InterPro"/>
</dbReference>
<keyword evidence="6" id="KW-1185">Reference proteome</keyword>
<dbReference type="GO" id="GO:0005524">
    <property type="term" value="F:ATP binding"/>
    <property type="evidence" value="ECO:0007669"/>
    <property type="project" value="InterPro"/>
</dbReference>
<feature type="compositionally biased region" description="Low complexity" evidence="1">
    <location>
        <begin position="960"/>
        <end position="972"/>
    </location>
</feature>
<feature type="region of interest" description="Disordered" evidence="1">
    <location>
        <begin position="224"/>
        <end position="252"/>
    </location>
</feature>
<dbReference type="EMBL" id="VCHE01000071">
    <property type="protein sequence ID" value="KAB2572774.1"/>
    <property type="molecule type" value="Genomic_DNA"/>
</dbReference>
<feature type="region of interest" description="Disordered" evidence="1">
    <location>
        <begin position="960"/>
        <end position="1125"/>
    </location>
</feature>
<organism evidence="5 6">
    <name type="scientific">Lasiodiplodia theobromae</name>
    <dbReference type="NCBI Taxonomy" id="45133"/>
    <lineage>
        <taxon>Eukaryota</taxon>
        <taxon>Fungi</taxon>
        <taxon>Dikarya</taxon>
        <taxon>Ascomycota</taxon>
        <taxon>Pezizomycotina</taxon>
        <taxon>Dothideomycetes</taxon>
        <taxon>Dothideomycetes incertae sedis</taxon>
        <taxon>Botryosphaeriales</taxon>
        <taxon>Botryosphaeriaceae</taxon>
        <taxon>Lasiodiplodia</taxon>
    </lineage>
</organism>
<feature type="domain" description="DUF7025" evidence="3">
    <location>
        <begin position="514"/>
        <end position="621"/>
    </location>
</feature>
<dbReference type="Proteomes" id="UP000325902">
    <property type="component" value="Unassembled WGS sequence"/>
</dbReference>
<feature type="compositionally biased region" description="Acidic residues" evidence="1">
    <location>
        <begin position="474"/>
        <end position="483"/>
    </location>
</feature>
<dbReference type="Gene3D" id="3.40.50.300">
    <property type="entry name" value="P-loop containing nucleotide triphosphate hydrolases"/>
    <property type="match status" value="1"/>
</dbReference>
<protein>
    <submittedName>
        <fullName evidence="5">Uncharacterized protein</fullName>
    </submittedName>
</protein>
<dbReference type="Pfam" id="PF23232">
    <property type="entry name" value="AAA_lid_13"/>
    <property type="match status" value="1"/>
</dbReference>
<dbReference type="PANTHER" id="PTHR46411">
    <property type="entry name" value="FAMILY ATPASE, PUTATIVE-RELATED"/>
    <property type="match status" value="1"/>
</dbReference>
<feature type="region of interest" description="Disordered" evidence="1">
    <location>
        <begin position="429"/>
        <end position="488"/>
    </location>
</feature>
<dbReference type="OrthoDB" id="10042665at2759"/>
<evidence type="ECO:0000259" key="4">
    <source>
        <dbReference type="Pfam" id="PF23232"/>
    </source>
</evidence>
<reference evidence="5 6" key="1">
    <citation type="journal article" date="2019" name="Sci. Rep.">
        <title>A multi-omics analysis of the grapevine pathogen Lasiodiplodia theobromae reveals that temperature affects the expression of virulence- and pathogenicity-related genes.</title>
        <authorList>
            <person name="Felix C."/>
            <person name="Meneses R."/>
            <person name="Goncalves M.F.M."/>
            <person name="Tilleman L."/>
            <person name="Duarte A.S."/>
            <person name="Jorrin-Novo J.V."/>
            <person name="Van de Peer Y."/>
            <person name="Deforce D."/>
            <person name="Van Nieuwerburgh F."/>
            <person name="Esteves A.C."/>
            <person name="Alves A."/>
        </authorList>
    </citation>
    <scope>NUCLEOTIDE SEQUENCE [LARGE SCALE GENOMIC DNA]</scope>
    <source>
        <strain evidence="5 6">LA-SOL3</strain>
    </source>
</reference>
<comment type="caution">
    <text evidence="5">The sequence shown here is derived from an EMBL/GenBank/DDBJ whole genome shotgun (WGS) entry which is preliminary data.</text>
</comment>
<sequence length="1125" mass="128253">MDTNEADPEVPESHAPDNDPEVEHAMPSAPSPANEKYDATDKATQPDTTTRDNHKPLAHGLCDFGDEIQTLKAKILELEEHAKTESNFPIREASHPQLMTGMEQYKRMEACLYRHRKEWEQAVGPGHWDMSQLNNSDYIPVSLGSHGPWNYKWDMKPMRAYNRPNPFDPSHVCVDDQHNTESPLSDDFDHTIDYGARRERIRKNFEWDMDRLYLAEEIDRRKRGIVSQQTPETAGPVGPSQGPPTLPKKAPSIEPNAKISRMDWFSFQRMGYVNKSSGSVVEILEGEPIVDNDINGYRAWYGSSGRRTRIAEGTRDRESSESMLPGQAPLPERIRVRSESIAKIINTILKRTTPLEFDVMVFIRPFKALVLCEHELRDWCRALERKIAREGRRKKSPAAGPTGVIPEASIDFPKLEMKQAEGPVEKMVTAKEPSANDMGPAGASDASRERLDDVIHEGNDRLLEKDKSEGSQEGSDEEEDDSDDPAKSPKALEHLRVLLNFIDSEIVAKRKYLSTRQCHKVFFSDLWLLFRPGMEVIGMDGKQAYRVIDVTSPKHRVDPAWLKWYNPTGMQRKRAPFSITCVYIDFDGKNLGPVQRVFDFRSFDGERDVTSLEVYPLHFHPVRQANFSEEEWQAAKAIPEAERYRHKLIQRGIKFLNVASVKHMYYAGPTLETREEVESQHFRDKESKMRQREDLDIVRGKEGVAEMFKKPLIQITCGDLGTTAKEVETALETNFALANKWDCILLLDEADVFLAERNKEDFKRNGLVAVFLRVMEYYAGILFLTTNRVGDFDEAFTSRIHISLYYPELDQKKTADVFDINMKMIEQRFQKNGRAIYIDRVQIGRFAAEPFVDNQRARWNGRQIRNACQTALALAEFEAQGNSHTAILNPNAVVRLGVEHFEIVRDAYIEFTKYMDELYGTNAARRAKEARLRAMWLAENDSTLGSGKTMDRTTFALASQIHHQQQPQQQYHGFSQAPPSHYHQGVSPQIVHTQPQQEQPYYSYQNPAPQQSSYPDRSRMGGPPHNPALDQYRSNVTGNMDYPSFDGSQQGYDQTYAARQPSPMTTPTRQQEHPTNQPWLRDGIRSMYEPSGDRNPGQAPPGSVSPGPVGYTQGTPTWGPPRSQA</sequence>
<gene>
    <name evidence="5" type="ORF">DBV05_g8541</name>
</gene>
<accession>A0A5N5D5X9</accession>
<feature type="domain" description="ATPase AAA-type core" evidence="2">
    <location>
        <begin position="704"/>
        <end position="806"/>
    </location>
</feature>
<feature type="compositionally biased region" description="Polar residues" evidence="1">
    <location>
        <begin position="1062"/>
        <end position="1078"/>
    </location>
</feature>
<feature type="compositionally biased region" description="Low complexity" evidence="1">
    <location>
        <begin position="994"/>
        <end position="1007"/>
    </location>
</feature>
<dbReference type="InterPro" id="IPR027417">
    <property type="entry name" value="P-loop_NTPase"/>
</dbReference>
<evidence type="ECO:0000313" key="5">
    <source>
        <dbReference type="EMBL" id="KAB2572774.1"/>
    </source>
</evidence>
<dbReference type="InterPro" id="IPR056599">
    <property type="entry name" value="AAA_lid_fung"/>
</dbReference>
<dbReference type="InterPro" id="IPR054289">
    <property type="entry name" value="DUF7025"/>
</dbReference>
<proteinExistence type="predicted"/>
<feature type="region of interest" description="Disordered" evidence="1">
    <location>
        <begin position="1"/>
        <end position="56"/>
    </location>
</feature>
<dbReference type="SUPFAM" id="SSF52540">
    <property type="entry name" value="P-loop containing nucleoside triphosphate hydrolases"/>
    <property type="match status" value="1"/>
</dbReference>
<evidence type="ECO:0000256" key="1">
    <source>
        <dbReference type="SAM" id="MobiDB-lite"/>
    </source>
</evidence>
<feature type="region of interest" description="Disordered" evidence="1">
    <location>
        <begin position="390"/>
        <end position="414"/>
    </location>
</feature>
<feature type="compositionally biased region" description="Basic and acidic residues" evidence="1">
    <location>
        <begin position="11"/>
        <end position="24"/>
    </location>
</feature>
<dbReference type="Pfam" id="PF22942">
    <property type="entry name" value="DUF7025"/>
    <property type="match status" value="1"/>
</dbReference>